<name>A0A3R9YC69_9HYPH</name>
<dbReference type="EMBL" id="RWKW01000007">
    <property type="protein sequence ID" value="RST87948.1"/>
    <property type="molecule type" value="Genomic_DNA"/>
</dbReference>
<sequence length="421" mass="45722">MARPGSLGNFGTSWPGRGWAGVQQPTCQEKPMTFPIRLALVSPLALVLASPALAEYDPVSTEHYSLSVETVAEGLDHPWGFAFISDDRFLVTERNAGTLRVGSREGGVSEAIWEAPDLFRYDGETGRSQAGLFDVVLHPEFDENRYAYVSYSRETERGAAVVVVRGRVVDEDGDIRFDDVEDIFVMKEDDQDSSGLHFGGRMAFDPATSHLYLSIGERRNLERAQDAADQAGSVLRMTDTGDVPDDNPQFTAEEGEPDRYIFSMGSRNIQALGVHPTTNEVWAADHGPQGGDEINLIIAGNNYGWPFITGGEDYSGAPLGVGTAMEGKISPVHIFEDTLAPSGLTFVADGSSFGDWTGDMLIGGLRGEGVVRVTLQDGQVVNEELIEIGRRIRDVKIGPDGDLWVLTEHGDGEVLRLSPQS</sequence>
<dbReference type="Gene3D" id="2.120.10.30">
    <property type="entry name" value="TolB, C-terminal domain"/>
    <property type="match status" value="1"/>
</dbReference>
<evidence type="ECO:0000259" key="1">
    <source>
        <dbReference type="Pfam" id="PF07995"/>
    </source>
</evidence>
<proteinExistence type="predicted"/>
<dbReference type="InterPro" id="IPR011042">
    <property type="entry name" value="6-blade_b-propeller_TolB-like"/>
</dbReference>
<dbReference type="Pfam" id="PF07995">
    <property type="entry name" value="GSDH"/>
    <property type="match status" value="1"/>
</dbReference>
<dbReference type="Proteomes" id="UP000278398">
    <property type="component" value="Unassembled WGS sequence"/>
</dbReference>
<dbReference type="InterPro" id="IPR011041">
    <property type="entry name" value="Quinoprot_gluc/sorb_DH_b-prop"/>
</dbReference>
<comment type="caution">
    <text evidence="2">The sequence shown here is derived from an EMBL/GenBank/DDBJ whole genome shotgun (WGS) entry which is preliminary data.</text>
</comment>
<keyword evidence="3" id="KW-1185">Reference proteome</keyword>
<accession>A0A3R9YC69</accession>
<organism evidence="2 3">
    <name type="scientific">Aquibium carbonis</name>
    <dbReference type="NCBI Taxonomy" id="2495581"/>
    <lineage>
        <taxon>Bacteria</taxon>
        <taxon>Pseudomonadati</taxon>
        <taxon>Pseudomonadota</taxon>
        <taxon>Alphaproteobacteria</taxon>
        <taxon>Hyphomicrobiales</taxon>
        <taxon>Phyllobacteriaceae</taxon>
        <taxon>Aquibium</taxon>
    </lineage>
</organism>
<gene>
    <name evidence="2" type="ORF">EJC49_02975</name>
</gene>
<reference evidence="2 3" key="1">
    <citation type="submission" date="2018-12" db="EMBL/GenBank/DDBJ databases">
        <title>Mesorhizobium carbonis sp. nov., isolated from coal mine water.</title>
        <authorList>
            <person name="Xin W."/>
            <person name="Xu Z."/>
            <person name="Xiang F."/>
            <person name="Zhang J."/>
            <person name="Xi L."/>
            <person name="Liu J."/>
        </authorList>
    </citation>
    <scope>NUCLEOTIDE SEQUENCE [LARGE SCALE GENOMIC DNA]</scope>
    <source>
        <strain evidence="2 3">B2.3</strain>
    </source>
</reference>
<dbReference type="SUPFAM" id="SSF50952">
    <property type="entry name" value="Soluble quinoprotein glucose dehydrogenase"/>
    <property type="match status" value="1"/>
</dbReference>
<dbReference type="AlphaFoldDB" id="A0A3R9YC69"/>
<protein>
    <submittedName>
        <fullName evidence="2">PQQ-dependent sugar dehydrogenase</fullName>
    </submittedName>
</protein>
<dbReference type="PANTHER" id="PTHR19328">
    <property type="entry name" value="HEDGEHOG-INTERACTING PROTEIN"/>
    <property type="match status" value="1"/>
</dbReference>
<feature type="domain" description="Glucose/Sorbosone dehydrogenase" evidence="1">
    <location>
        <begin position="75"/>
        <end position="416"/>
    </location>
</feature>
<evidence type="ECO:0000313" key="2">
    <source>
        <dbReference type="EMBL" id="RST87948.1"/>
    </source>
</evidence>
<dbReference type="OrthoDB" id="9770043at2"/>
<dbReference type="InterPro" id="IPR012938">
    <property type="entry name" value="Glc/Sorbosone_DH"/>
</dbReference>
<dbReference type="PANTHER" id="PTHR19328:SF75">
    <property type="entry name" value="ALDOSE SUGAR DEHYDROGENASE YLII"/>
    <property type="match status" value="1"/>
</dbReference>
<evidence type="ECO:0000313" key="3">
    <source>
        <dbReference type="Proteomes" id="UP000278398"/>
    </source>
</evidence>